<keyword evidence="6" id="KW-0472">Membrane</keyword>
<comment type="similarity">
    <text evidence="5">Belongs to the class I-like SAM-binding methyltransferase superfamily. RsmB/NOP family.</text>
</comment>
<protein>
    <submittedName>
        <fullName evidence="8">SAM-dependent methyltransferase</fullName>
    </submittedName>
</protein>
<dbReference type="GO" id="GO:0008168">
    <property type="term" value="F:methyltransferase activity"/>
    <property type="evidence" value="ECO:0007669"/>
    <property type="project" value="UniProtKB-KW"/>
</dbReference>
<dbReference type="SUPFAM" id="SSF53335">
    <property type="entry name" value="S-adenosyl-L-methionine-dependent methyltransferases"/>
    <property type="match status" value="1"/>
</dbReference>
<evidence type="ECO:0000256" key="5">
    <source>
        <dbReference type="PROSITE-ProRule" id="PRU01023"/>
    </source>
</evidence>
<feature type="binding site" evidence="5">
    <location>
        <position position="291"/>
    </location>
    <ligand>
        <name>S-adenosyl-L-methionine</name>
        <dbReference type="ChEBI" id="CHEBI:59789"/>
    </ligand>
</feature>
<dbReference type="InterPro" id="IPR001678">
    <property type="entry name" value="MeTrfase_RsmB-F_NOP2_dom"/>
</dbReference>
<gene>
    <name evidence="8" type="ORF">GCM10010909_25850</name>
</gene>
<evidence type="ECO:0000313" key="8">
    <source>
        <dbReference type="EMBL" id="GLR67904.1"/>
    </source>
</evidence>
<dbReference type="Pfam" id="PF01029">
    <property type="entry name" value="NusB"/>
    <property type="match status" value="1"/>
</dbReference>
<proteinExistence type="inferred from homology"/>
<reference evidence="9" key="1">
    <citation type="journal article" date="2019" name="Int. J. Syst. Evol. Microbiol.">
        <title>The Global Catalogue of Microorganisms (GCM) 10K type strain sequencing project: providing services to taxonomists for standard genome sequencing and annotation.</title>
        <authorList>
            <consortium name="The Broad Institute Genomics Platform"/>
            <consortium name="The Broad Institute Genome Sequencing Center for Infectious Disease"/>
            <person name="Wu L."/>
            <person name="Ma J."/>
        </authorList>
    </citation>
    <scope>NUCLEOTIDE SEQUENCE [LARGE SCALE GENOMIC DNA]</scope>
    <source>
        <strain evidence="9">NBRC 112502</strain>
    </source>
</reference>
<dbReference type="PANTHER" id="PTHR22807:SF61">
    <property type="entry name" value="NOL1_NOP2_SUN FAMILY PROTEIN _ ANTITERMINATION NUSB DOMAIN-CONTAINING PROTEIN"/>
    <property type="match status" value="1"/>
</dbReference>
<evidence type="ECO:0000259" key="7">
    <source>
        <dbReference type="PROSITE" id="PS51686"/>
    </source>
</evidence>
<feature type="binding site" evidence="5">
    <location>
        <begin position="228"/>
        <end position="234"/>
    </location>
    <ligand>
        <name>S-adenosyl-L-methionine</name>
        <dbReference type="ChEBI" id="CHEBI:59789"/>
    </ligand>
</feature>
<evidence type="ECO:0000256" key="4">
    <source>
        <dbReference type="ARBA" id="ARBA00022884"/>
    </source>
</evidence>
<dbReference type="InterPro" id="IPR023267">
    <property type="entry name" value="RCMT"/>
</dbReference>
<dbReference type="RefSeq" id="WP_284258702.1">
    <property type="nucleotide sequence ID" value="NZ_BSOS01000073.1"/>
</dbReference>
<name>A0ABQ6ACS2_9PROT</name>
<dbReference type="Proteomes" id="UP001156641">
    <property type="component" value="Unassembled WGS sequence"/>
</dbReference>
<keyword evidence="6" id="KW-0812">Transmembrane</keyword>
<dbReference type="InterPro" id="IPR035926">
    <property type="entry name" value="NusB-like_sf"/>
</dbReference>
<dbReference type="PANTHER" id="PTHR22807">
    <property type="entry name" value="NOP2 YEAST -RELATED NOL1/NOP2/FMU SUN DOMAIN-CONTAINING"/>
    <property type="match status" value="1"/>
</dbReference>
<evidence type="ECO:0000256" key="6">
    <source>
        <dbReference type="SAM" id="Phobius"/>
    </source>
</evidence>
<dbReference type="PROSITE" id="PS51686">
    <property type="entry name" value="SAM_MT_RSMB_NOP"/>
    <property type="match status" value="1"/>
</dbReference>
<evidence type="ECO:0000256" key="3">
    <source>
        <dbReference type="ARBA" id="ARBA00022691"/>
    </source>
</evidence>
<dbReference type="PRINTS" id="PR02008">
    <property type="entry name" value="RCMTFAMILY"/>
</dbReference>
<dbReference type="SUPFAM" id="SSF48013">
    <property type="entry name" value="NusB-like"/>
    <property type="match status" value="1"/>
</dbReference>
<dbReference type="Pfam" id="PF01189">
    <property type="entry name" value="Methyltr_RsmB-F"/>
    <property type="match status" value="1"/>
</dbReference>
<dbReference type="Gene3D" id="3.40.50.150">
    <property type="entry name" value="Vaccinia Virus protein VP39"/>
    <property type="match status" value="1"/>
</dbReference>
<dbReference type="InterPro" id="IPR049560">
    <property type="entry name" value="MeTrfase_RsmB-F_NOP2_cat"/>
</dbReference>
<feature type="domain" description="SAM-dependent MTase RsmB/NOP-type" evidence="7">
    <location>
        <begin position="137"/>
        <end position="408"/>
    </location>
</feature>
<keyword evidence="9" id="KW-1185">Reference proteome</keyword>
<feature type="binding site" evidence="5">
    <location>
        <position position="275"/>
    </location>
    <ligand>
        <name>S-adenosyl-L-methionine</name>
        <dbReference type="ChEBI" id="CHEBI:59789"/>
    </ligand>
</feature>
<dbReference type="InterPro" id="IPR006027">
    <property type="entry name" value="NusB_RsmB_TIM44"/>
</dbReference>
<evidence type="ECO:0000313" key="9">
    <source>
        <dbReference type="Proteomes" id="UP001156641"/>
    </source>
</evidence>
<sequence>MNDPTRESAFALLQAVLTKNTSLDAALDALPPLDSRDRAAAHRLAACVLRHAGTLDAVLEPFLLRQPPQPVRHILWLGAAAFLLLGAPAHAAVGTAVDLARAKKLAPFAGLVNAVLRKVAAAGPAALDGLDMPRLDTPAWAWASWGKNARAIAAAHAAEAPLDVSAKPGFTLAGGELLPTGSVRFPAGTSVPELPGFSTGDIWIQDAAAALPAKLLAPQPGERVLDLCAAPGGKTAQLAAAGALVTAVERDQARMGTLKGNLSRLGLNVDCVLADATTWRPAQKFTAILLDAPCSATGTIRRHPDLLHLRKPRDIQSLTQAQDALLDAAAQMLAPGGRLIYAVCSLQPEEGAARIDAACARLGLRRAPLSLPELPEAVTPQGDVRTHPGMWPQHGGLDGFFIARLVHATSSSTQDDDIVECSSPPCMLGELGPEFSGAGG</sequence>
<evidence type="ECO:0000256" key="2">
    <source>
        <dbReference type="ARBA" id="ARBA00022679"/>
    </source>
</evidence>
<feature type="transmembrane region" description="Helical" evidence="6">
    <location>
        <begin position="74"/>
        <end position="93"/>
    </location>
</feature>
<feature type="active site" description="Nucleophile" evidence="5">
    <location>
        <position position="344"/>
    </location>
</feature>
<dbReference type="CDD" id="cd02440">
    <property type="entry name" value="AdoMet_MTases"/>
    <property type="match status" value="1"/>
</dbReference>
<dbReference type="EMBL" id="BSOS01000073">
    <property type="protein sequence ID" value="GLR67904.1"/>
    <property type="molecule type" value="Genomic_DNA"/>
</dbReference>
<keyword evidence="1 5" id="KW-0489">Methyltransferase</keyword>
<feature type="binding site" evidence="5">
    <location>
        <position position="249"/>
    </location>
    <ligand>
        <name>S-adenosyl-L-methionine</name>
        <dbReference type="ChEBI" id="CHEBI:59789"/>
    </ligand>
</feature>
<dbReference type="GO" id="GO:0032259">
    <property type="term" value="P:methylation"/>
    <property type="evidence" value="ECO:0007669"/>
    <property type="project" value="UniProtKB-KW"/>
</dbReference>
<evidence type="ECO:0000256" key="1">
    <source>
        <dbReference type="ARBA" id="ARBA00022603"/>
    </source>
</evidence>
<keyword evidence="4 5" id="KW-0694">RNA-binding</keyword>
<organism evidence="8 9">
    <name type="scientific">Acidocella aquatica</name>
    <dbReference type="NCBI Taxonomy" id="1922313"/>
    <lineage>
        <taxon>Bacteria</taxon>
        <taxon>Pseudomonadati</taxon>
        <taxon>Pseudomonadota</taxon>
        <taxon>Alphaproteobacteria</taxon>
        <taxon>Acetobacterales</taxon>
        <taxon>Acidocellaceae</taxon>
        <taxon>Acidocella</taxon>
    </lineage>
</organism>
<keyword evidence="6" id="KW-1133">Transmembrane helix</keyword>
<accession>A0ABQ6ACS2</accession>
<dbReference type="InterPro" id="IPR029063">
    <property type="entry name" value="SAM-dependent_MTases_sf"/>
</dbReference>
<keyword evidence="2 5" id="KW-0808">Transferase</keyword>
<comment type="caution">
    <text evidence="8">The sequence shown here is derived from an EMBL/GenBank/DDBJ whole genome shotgun (WGS) entry which is preliminary data.</text>
</comment>
<keyword evidence="3 5" id="KW-0949">S-adenosyl-L-methionine</keyword>
<dbReference type="Gene3D" id="1.10.940.10">
    <property type="entry name" value="NusB-like"/>
    <property type="match status" value="1"/>
</dbReference>